<gene>
    <name evidence="2" type="ORF">Tci_931883</name>
</gene>
<feature type="non-terminal residue" evidence="2">
    <location>
        <position position="1"/>
    </location>
</feature>
<sequence>SVASEVVTGRCADPLAFAAVASLAEAAGCGEGTEVLAEFLGSVLGTRAVLARGTGALSKLGVGAVVLSAGPVLVRRSTELV</sequence>
<proteinExistence type="predicted"/>
<reference evidence="2" key="1">
    <citation type="journal article" date="2019" name="Sci. Rep.">
        <title>Draft genome of Tanacetum cinerariifolium, the natural source of mosquito coil.</title>
        <authorList>
            <person name="Yamashiro T."/>
            <person name="Shiraishi A."/>
            <person name="Satake H."/>
            <person name="Nakayama K."/>
        </authorList>
    </citation>
    <scope>NUCLEOTIDE SEQUENCE</scope>
</reference>
<dbReference type="EMBL" id="BKCJ011871010">
    <property type="protein sequence ID" value="GFD59914.1"/>
    <property type="molecule type" value="Genomic_DNA"/>
</dbReference>
<evidence type="ECO:0000259" key="1">
    <source>
        <dbReference type="PROSITE" id="PS51277"/>
    </source>
</evidence>
<name>A0A699XVC6_TANCI</name>
<dbReference type="PROSITE" id="PS51277">
    <property type="entry name" value="BURP"/>
    <property type="match status" value="1"/>
</dbReference>
<feature type="non-terminal residue" evidence="2">
    <location>
        <position position="81"/>
    </location>
</feature>
<protein>
    <recommendedName>
        <fullName evidence="1">BURP domain-containing protein</fullName>
    </recommendedName>
</protein>
<feature type="domain" description="BURP" evidence="1">
    <location>
        <begin position="1"/>
        <end position="81"/>
    </location>
</feature>
<evidence type="ECO:0000313" key="2">
    <source>
        <dbReference type="EMBL" id="GFD59914.1"/>
    </source>
</evidence>
<dbReference type="AlphaFoldDB" id="A0A699XVC6"/>
<comment type="caution">
    <text evidence="2">The sequence shown here is derived from an EMBL/GenBank/DDBJ whole genome shotgun (WGS) entry which is preliminary data.</text>
</comment>
<accession>A0A699XVC6</accession>
<organism evidence="2">
    <name type="scientific">Tanacetum cinerariifolium</name>
    <name type="common">Dalmatian daisy</name>
    <name type="synonym">Chrysanthemum cinerariifolium</name>
    <dbReference type="NCBI Taxonomy" id="118510"/>
    <lineage>
        <taxon>Eukaryota</taxon>
        <taxon>Viridiplantae</taxon>
        <taxon>Streptophyta</taxon>
        <taxon>Embryophyta</taxon>
        <taxon>Tracheophyta</taxon>
        <taxon>Spermatophyta</taxon>
        <taxon>Magnoliopsida</taxon>
        <taxon>eudicotyledons</taxon>
        <taxon>Gunneridae</taxon>
        <taxon>Pentapetalae</taxon>
        <taxon>asterids</taxon>
        <taxon>campanulids</taxon>
        <taxon>Asterales</taxon>
        <taxon>Asteraceae</taxon>
        <taxon>Asteroideae</taxon>
        <taxon>Anthemideae</taxon>
        <taxon>Anthemidinae</taxon>
        <taxon>Tanacetum</taxon>
    </lineage>
</organism>
<dbReference type="InterPro" id="IPR004873">
    <property type="entry name" value="BURP_dom"/>
</dbReference>